<sequence>MFNMEKNLSDMKGKITNIAEKTSIITRKMSIIAPDVQHQRRFVRLPADRVAVSQ</sequence>
<name>A0A150MCR1_9BACI</name>
<evidence type="ECO:0000313" key="1">
    <source>
        <dbReference type="EMBL" id="KYD22263.1"/>
    </source>
</evidence>
<protein>
    <submittedName>
        <fullName evidence="1">Uncharacterized protein</fullName>
    </submittedName>
</protein>
<dbReference type="Proteomes" id="UP000075683">
    <property type="component" value="Unassembled WGS sequence"/>
</dbReference>
<accession>A0A150MCR1</accession>
<proteinExistence type="predicted"/>
<comment type="caution">
    <text evidence="1">The sequence shown here is derived from an EMBL/GenBank/DDBJ whole genome shotgun (WGS) entry which is preliminary data.</text>
</comment>
<organism evidence="1 2">
    <name type="scientific">Caldibacillus debilis</name>
    <dbReference type="NCBI Taxonomy" id="301148"/>
    <lineage>
        <taxon>Bacteria</taxon>
        <taxon>Bacillati</taxon>
        <taxon>Bacillota</taxon>
        <taxon>Bacilli</taxon>
        <taxon>Bacillales</taxon>
        <taxon>Bacillaceae</taxon>
        <taxon>Caldibacillus</taxon>
    </lineage>
</organism>
<dbReference type="AlphaFoldDB" id="A0A150MCR1"/>
<reference evidence="1 2" key="1">
    <citation type="submission" date="2016-01" db="EMBL/GenBank/DDBJ databases">
        <title>Draft Genome Sequences of Seven Thermophilic Sporeformers Isolated from Foods.</title>
        <authorList>
            <person name="Berendsen E.M."/>
            <person name="Wells-Bennik M.H."/>
            <person name="Krawcyk A.O."/>
            <person name="De Jong A."/>
            <person name="Holsappel S."/>
            <person name="Eijlander R.T."/>
            <person name="Kuipers O.P."/>
        </authorList>
    </citation>
    <scope>NUCLEOTIDE SEQUENCE [LARGE SCALE GENOMIC DNA]</scope>
    <source>
        <strain evidence="1 2">B4135</strain>
    </source>
</reference>
<gene>
    <name evidence="1" type="ORF">B4135_1393</name>
</gene>
<dbReference type="STRING" id="301148.B4135_1393"/>
<evidence type="ECO:0000313" key="2">
    <source>
        <dbReference type="Proteomes" id="UP000075683"/>
    </source>
</evidence>
<dbReference type="EMBL" id="LQYT01000012">
    <property type="protein sequence ID" value="KYD22263.1"/>
    <property type="molecule type" value="Genomic_DNA"/>
</dbReference>